<evidence type="ECO:0000313" key="2">
    <source>
        <dbReference type="Proteomes" id="UP001209074"/>
    </source>
</evidence>
<dbReference type="AlphaFoldDB" id="A0AAW5TVD7"/>
<sequence length="80" mass="8888">MDENKDIINVKKSSIEADFPIGQKLSINGINCVVAKRGSCPNCIVCIPNVHRDDVEITCEDLACLASERKDRTSVHFKEI</sequence>
<name>A0AAW5TVD7_9BACT</name>
<evidence type="ECO:0008006" key="3">
    <source>
        <dbReference type="Google" id="ProtNLM"/>
    </source>
</evidence>
<proteinExistence type="predicted"/>
<reference evidence="1" key="1">
    <citation type="submission" date="2022-11" db="EMBL/GenBank/DDBJ databases">
        <title>Genomic repertoires linked with pathogenic potency of arthritogenic Prevotella copri isolated from the gut of rheumatoid arthritis patients.</title>
        <authorList>
            <person name="Nii T."/>
            <person name="Maeda Y."/>
            <person name="Motooka D."/>
            <person name="Naito M."/>
            <person name="Matsumoto Y."/>
            <person name="Ogawa T."/>
            <person name="Oguro-Igashira E."/>
            <person name="Kishikawa T."/>
            <person name="Yamashita M."/>
            <person name="Koizumi S."/>
            <person name="Kurakawa T."/>
            <person name="Okumura R."/>
            <person name="Kayama H."/>
            <person name="Murakami M."/>
            <person name="Sakaguchi T."/>
            <person name="Das B."/>
            <person name="Nakamura S."/>
            <person name="Okada Y."/>
            <person name="Kumanogoh A."/>
            <person name="Takeda K."/>
        </authorList>
    </citation>
    <scope>NUCLEOTIDE SEQUENCE</scope>
    <source>
        <strain evidence="1">N016-13</strain>
    </source>
</reference>
<accession>A0AAW5TVD7</accession>
<gene>
    <name evidence="1" type="ORF">ONT05_02460</name>
</gene>
<dbReference type="EMBL" id="JAPDUS010000003">
    <property type="protein sequence ID" value="MCW4092427.1"/>
    <property type="molecule type" value="Genomic_DNA"/>
</dbReference>
<organism evidence="1 2">
    <name type="scientific">Segatella copri</name>
    <dbReference type="NCBI Taxonomy" id="165179"/>
    <lineage>
        <taxon>Bacteria</taxon>
        <taxon>Pseudomonadati</taxon>
        <taxon>Bacteroidota</taxon>
        <taxon>Bacteroidia</taxon>
        <taxon>Bacteroidales</taxon>
        <taxon>Prevotellaceae</taxon>
        <taxon>Segatella</taxon>
    </lineage>
</organism>
<dbReference type="RefSeq" id="WP_264959093.1">
    <property type="nucleotide sequence ID" value="NZ_JAPDUQ010000001.1"/>
</dbReference>
<dbReference type="Proteomes" id="UP001209074">
    <property type="component" value="Unassembled WGS sequence"/>
</dbReference>
<protein>
    <recommendedName>
        <fullName evidence="3">2Fe-2S ferredoxin-type domain-containing protein</fullName>
    </recommendedName>
</protein>
<evidence type="ECO:0000313" key="1">
    <source>
        <dbReference type="EMBL" id="MCW4092427.1"/>
    </source>
</evidence>
<comment type="caution">
    <text evidence="1">The sequence shown here is derived from an EMBL/GenBank/DDBJ whole genome shotgun (WGS) entry which is preliminary data.</text>
</comment>